<dbReference type="Gene3D" id="3.10.450.50">
    <property type="match status" value="1"/>
</dbReference>
<dbReference type="Gramene" id="ONK72942">
    <property type="protein sequence ID" value="ONK72942"/>
    <property type="gene ID" value="A4U43_C04F25190"/>
</dbReference>
<name>A0A5P1F441_ASPOF</name>
<dbReference type="InterPro" id="IPR032710">
    <property type="entry name" value="NTF2-like_dom_sf"/>
</dbReference>
<evidence type="ECO:0000313" key="3">
    <source>
        <dbReference type="Proteomes" id="UP000243459"/>
    </source>
</evidence>
<accession>A0A5P1F441</accession>
<feature type="domain" description="Nuclear transport factor 2" evidence="1">
    <location>
        <begin position="78"/>
        <end position="157"/>
    </location>
</feature>
<dbReference type="OMA" id="LISDECC"/>
<dbReference type="SUPFAM" id="SSF54427">
    <property type="entry name" value="NTF2-like"/>
    <property type="match status" value="1"/>
</dbReference>
<evidence type="ECO:0000259" key="1">
    <source>
        <dbReference type="Pfam" id="PF02136"/>
    </source>
</evidence>
<organism evidence="2 3">
    <name type="scientific">Asparagus officinalis</name>
    <name type="common">Garden asparagus</name>
    <dbReference type="NCBI Taxonomy" id="4686"/>
    <lineage>
        <taxon>Eukaryota</taxon>
        <taxon>Viridiplantae</taxon>
        <taxon>Streptophyta</taxon>
        <taxon>Embryophyta</taxon>
        <taxon>Tracheophyta</taxon>
        <taxon>Spermatophyta</taxon>
        <taxon>Magnoliopsida</taxon>
        <taxon>Liliopsida</taxon>
        <taxon>Asparagales</taxon>
        <taxon>Asparagaceae</taxon>
        <taxon>Asparagoideae</taxon>
        <taxon>Asparagus</taxon>
    </lineage>
</organism>
<sequence>MASAVGFYCLPTARLTKKYSRLNKVSNGYNVILASSIHKQIQICLSRGQMTKDWRVQCNKDDSVFELQGPNDSSASMKLVVEFYNLINHKNKNGVLELISDECCYEDLVFYLPFQGKKQIGRFLHELMDAMGPHVKFVVENVTNGRKNSASAIWHLEWRDMKIPFATGYNHFEFHEVGEKLLIGKIRGLEELPLKPGDLVLKLLKTSSTLFDRYPYAAEGLLSNPHDMHDFISIILHMRGHSDPSEQE</sequence>
<dbReference type="AlphaFoldDB" id="A0A5P1F441"/>
<proteinExistence type="predicted"/>
<dbReference type="PANTHER" id="PTHR33698:SF5">
    <property type="entry name" value="NTF2-LIKE DOMAIN-CONTAINING PROTEIN-RELATED"/>
    <property type="match status" value="1"/>
</dbReference>
<evidence type="ECO:0000313" key="2">
    <source>
        <dbReference type="EMBL" id="ONK72942.1"/>
    </source>
</evidence>
<dbReference type="PANTHER" id="PTHR33698">
    <property type="entry name" value="NUCLEAR TRANSPORT FACTOR 2 (NTF2)-LIKE PROTEIN"/>
    <property type="match status" value="1"/>
</dbReference>
<dbReference type="EMBL" id="CM007384">
    <property type="protein sequence ID" value="ONK72942.1"/>
    <property type="molecule type" value="Genomic_DNA"/>
</dbReference>
<reference evidence="3" key="1">
    <citation type="journal article" date="2017" name="Nat. Commun.">
        <title>The asparagus genome sheds light on the origin and evolution of a young Y chromosome.</title>
        <authorList>
            <person name="Harkess A."/>
            <person name="Zhou J."/>
            <person name="Xu C."/>
            <person name="Bowers J.E."/>
            <person name="Van der Hulst R."/>
            <person name="Ayyampalayam S."/>
            <person name="Mercati F."/>
            <person name="Riccardi P."/>
            <person name="McKain M.R."/>
            <person name="Kakrana A."/>
            <person name="Tang H."/>
            <person name="Ray J."/>
            <person name="Groenendijk J."/>
            <person name="Arikit S."/>
            <person name="Mathioni S.M."/>
            <person name="Nakano M."/>
            <person name="Shan H."/>
            <person name="Telgmann-Rauber A."/>
            <person name="Kanno A."/>
            <person name="Yue Z."/>
            <person name="Chen H."/>
            <person name="Li W."/>
            <person name="Chen Y."/>
            <person name="Xu X."/>
            <person name="Zhang Y."/>
            <person name="Luo S."/>
            <person name="Chen H."/>
            <person name="Gao J."/>
            <person name="Mao Z."/>
            <person name="Pires J.C."/>
            <person name="Luo M."/>
            <person name="Kudrna D."/>
            <person name="Wing R.A."/>
            <person name="Meyers B.C."/>
            <person name="Yi K."/>
            <person name="Kong H."/>
            <person name="Lavrijsen P."/>
            <person name="Sunseri F."/>
            <person name="Falavigna A."/>
            <person name="Ye Y."/>
            <person name="Leebens-Mack J.H."/>
            <person name="Chen G."/>
        </authorList>
    </citation>
    <scope>NUCLEOTIDE SEQUENCE [LARGE SCALE GENOMIC DNA]</scope>
    <source>
        <strain evidence="3">cv. DH0086</strain>
    </source>
</reference>
<dbReference type="Pfam" id="PF02136">
    <property type="entry name" value="NTF2"/>
    <property type="match status" value="1"/>
</dbReference>
<keyword evidence="3" id="KW-1185">Reference proteome</keyword>
<dbReference type="InterPro" id="IPR002075">
    <property type="entry name" value="NTF2_dom"/>
</dbReference>
<gene>
    <name evidence="2" type="ORF">A4U43_C04F25190</name>
</gene>
<protein>
    <recommendedName>
        <fullName evidence="1">Nuclear transport factor 2 domain-containing protein</fullName>
    </recommendedName>
</protein>
<dbReference type="OrthoDB" id="1886670at2759"/>
<dbReference type="Proteomes" id="UP000243459">
    <property type="component" value="Chromosome 4"/>
</dbReference>